<comment type="similarity">
    <text evidence="4">Belongs to the dynein light chain Tctex-type family.</text>
</comment>
<proteinExistence type="inferred from homology"/>
<dbReference type="Proteomes" id="UP000438429">
    <property type="component" value="Unassembled WGS sequence"/>
</dbReference>
<dbReference type="GO" id="GO:0051301">
    <property type="term" value="P:cell division"/>
    <property type="evidence" value="ECO:0007669"/>
    <property type="project" value="UniProtKB-KW"/>
</dbReference>
<dbReference type="Pfam" id="PF03645">
    <property type="entry name" value="Tctex-1"/>
    <property type="match status" value="1"/>
</dbReference>
<evidence type="ECO:0000256" key="17">
    <source>
        <dbReference type="ARBA" id="ARBA00023306"/>
    </source>
</evidence>
<comment type="subunit">
    <text evidence="21">Homodimer. The cytoplasmic dynein 1 complex consists of two catalytic heavy chains (HCs) and a number of non-catalytic subunits presented by intermediate chains (ICs), light intermediate chains (LICs) and light chains (LCs); the composition seems to vary in respect to the IC, LIC and LC composition. The heavy chain homodimer serves as a scaffold for the probable homodimeric assembly of the respective non-catalytic subunits. The ICs and LICs bind directly to the HC dimer and the LCs assemble on the IC dimer. DYNLT1 and DYNLT3 compete for association with dynein IC (DYNC1I1 or DYNC1I2). Self-associates. Interacts with DYNC1I1 and DYNC1I2. Interacts with BUB3. Interacts with SATB1 in nucleus to form complex with matrix attachment regions (MARs) of DNA.</text>
</comment>
<evidence type="ECO:0000256" key="6">
    <source>
        <dbReference type="ARBA" id="ARBA00022454"/>
    </source>
</evidence>
<evidence type="ECO:0000256" key="15">
    <source>
        <dbReference type="ARBA" id="ARBA00023212"/>
    </source>
</evidence>
<evidence type="ECO:0000256" key="8">
    <source>
        <dbReference type="ARBA" id="ARBA00022618"/>
    </source>
</evidence>
<dbReference type="GO" id="GO:0000776">
    <property type="term" value="C:kinetochore"/>
    <property type="evidence" value="ECO:0007669"/>
    <property type="project" value="UniProtKB-KW"/>
</dbReference>
<evidence type="ECO:0000256" key="14">
    <source>
        <dbReference type="ARBA" id="ARBA00023175"/>
    </source>
</evidence>
<evidence type="ECO:0000256" key="5">
    <source>
        <dbReference type="ARBA" id="ARBA00022448"/>
    </source>
</evidence>
<evidence type="ECO:0000256" key="2">
    <source>
        <dbReference type="ARBA" id="ARBA00004245"/>
    </source>
</evidence>
<dbReference type="GO" id="GO:0045505">
    <property type="term" value="F:dynein intermediate chain binding"/>
    <property type="evidence" value="ECO:0007669"/>
    <property type="project" value="TreeGrafter"/>
</dbReference>
<evidence type="ECO:0000256" key="4">
    <source>
        <dbReference type="ARBA" id="ARBA00005361"/>
    </source>
</evidence>
<keyword evidence="12" id="KW-0243">Dynein</keyword>
<evidence type="ECO:0000256" key="16">
    <source>
        <dbReference type="ARBA" id="ARBA00023242"/>
    </source>
</evidence>
<dbReference type="CDD" id="cd21463">
    <property type="entry name" value="DLC-like_DYNLT3"/>
    <property type="match status" value="1"/>
</dbReference>
<evidence type="ECO:0000256" key="11">
    <source>
        <dbReference type="ARBA" id="ARBA00022838"/>
    </source>
</evidence>
<evidence type="ECO:0000256" key="1">
    <source>
        <dbReference type="ARBA" id="ARBA00004123"/>
    </source>
</evidence>
<keyword evidence="11" id="KW-0995">Kinetochore</keyword>
<name>A0A6A4RV11_SCOMX</name>
<organism evidence="22 23">
    <name type="scientific">Scophthalmus maximus</name>
    <name type="common">Turbot</name>
    <name type="synonym">Psetta maxima</name>
    <dbReference type="NCBI Taxonomy" id="52904"/>
    <lineage>
        <taxon>Eukaryota</taxon>
        <taxon>Metazoa</taxon>
        <taxon>Chordata</taxon>
        <taxon>Craniata</taxon>
        <taxon>Vertebrata</taxon>
        <taxon>Euteleostomi</taxon>
        <taxon>Actinopterygii</taxon>
        <taxon>Neopterygii</taxon>
        <taxon>Teleostei</taxon>
        <taxon>Neoteleostei</taxon>
        <taxon>Acanthomorphata</taxon>
        <taxon>Carangaria</taxon>
        <taxon>Pleuronectiformes</taxon>
        <taxon>Pleuronectoidei</taxon>
        <taxon>Scophthalmidae</taxon>
        <taxon>Scophthalmus</taxon>
    </lineage>
</organism>
<dbReference type="GO" id="GO:0005737">
    <property type="term" value="C:cytoplasm"/>
    <property type="evidence" value="ECO:0007669"/>
    <property type="project" value="TreeGrafter"/>
</dbReference>
<evidence type="ECO:0000256" key="20">
    <source>
        <dbReference type="ARBA" id="ARBA00039901"/>
    </source>
</evidence>
<keyword evidence="13" id="KW-0944">Nitration</keyword>
<keyword evidence="15" id="KW-0206">Cytoskeleton</keyword>
<keyword evidence="17" id="KW-0131">Cell cycle</keyword>
<evidence type="ECO:0000256" key="7">
    <source>
        <dbReference type="ARBA" id="ARBA00022490"/>
    </source>
</evidence>
<evidence type="ECO:0000256" key="13">
    <source>
        <dbReference type="ARBA" id="ARBA00023074"/>
    </source>
</evidence>
<keyword evidence="16" id="KW-0539">Nucleus</keyword>
<dbReference type="InterPro" id="IPR005334">
    <property type="entry name" value="Tctex-1-like"/>
</dbReference>
<comment type="caution">
    <text evidence="22">The sequence shown here is derived from an EMBL/GenBank/DDBJ whole genome shotgun (WGS) entry which is preliminary data.</text>
</comment>
<dbReference type="Gene3D" id="3.30.1140.40">
    <property type="entry name" value="Tctex-1"/>
    <property type="match status" value="1"/>
</dbReference>
<evidence type="ECO:0000256" key="19">
    <source>
        <dbReference type="ARBA" id="ARBA00037393"/>
    </source>
</evidence>
<dbReference type="GO" id="GO:0005874">
    <property type="term" value="C:microtubule"/>
    <property type="evidence" value="ECO:0007669"/>
    <property type="project" value="UniProtKB-KW"/>
</dbReference>
<keyword evidence="6" id="KW-0158">Chromosome</keyword>
<keyword evidence="8" id="KW-0132">Cell division</keyword>
<gene>
    <name evidence="22" type="ORF">F2P81_021313</name>
</gene>
<dbReference type="PANTHER" id="PTHR21255:SF20">
    <property type="entry name" value="DYNEIN LIGHT CHAIN TCTEX-TYPE 3"/>
    <property type="match status" value="1"/>
</dbReference>
<evidence type="ECO:0000256" key="3">
    <source>
        <dbReference type="ARBA" id="ARBA00004629"/>
    </source>
</evidence>
<dbReference type="PANTHER" id="PTHR21255">
    <property type="entry name" value="T-COMPLEX-ASSOCIATED-TESTIS-EXPRESSED 1/ DYNEIN LIGHT CHAIN"/>
    <property type="match status" value="1"/>
</dbReference>
<accession>A0A6A4RV11</accession>
<keyword evidence="5" id="KW-0813">Transport</keyword>
<comment type="function">
    <text evidence="19">Acts as one of several non-catalytic accessory components of the cytoplasmic dynein 1 complex that are thought to be involved in linking dynein to cargos and to adapter proteins that regulate dynein function. Cytoplasmic dynein 1 acts as a motor for the intracellular retrograde motility of vesicles and organelles along microtubules. Probably binds BUB3 as part of transport cargo. Required for the efficient progression through mitosis.</text>
</comment>
<evidence type="ECO:0000256" key="9">
    <source>
        <dbReference type="ARBA" id="ARBA00022701"/>
    </source>
</evidence>
<evidence type="ECO:0000256" key="21">
    <source>
        <dbReference type="ARBA" id="ARBA00046439"/>
    </source>
</evidence>
<dbReference type="GO" id="GO:0005868">
    <property type="term" value="C:cytoplasmic dynein complex"/>
    <property type="evidence" value="ECO:0007669"/>
    <property type="project" value="TreeGrafter"/>
</dbReference>
<evidence type="ECO:0000313" key="23">
    <source>
        <dbReference type="Proteomes" id="UP000438429"/>
    </source>
</evidence>
<evidence type="ECO:0000256" key="12">
    <source>
        <dbReference type="ARBA" id="ARBA00023017"/>
    </source>
</evidence>
<dbReference type="GO" id="GO:0007018">
    <property type="term" value="P:microtubule-based movement"/>
    <property type="evidence" value="ECO:0007669"/>
    <property type="project" value="TreeGrafter"/>
</dbReference>
<keyword evidence="10" id="KW-0498">Mitosis</keyword>
<protein>
    <recommendedName>
        <fullName evidence="20">Dynein light chain Tctex-type 3</fullName>
    </recommendedName>
</protein>
<sequence length="266" mass="28783">MDELCWLPVEKPGNPYILRLRSSSAHPFILPPSLSHGSAVVVRLSRSGSAAVSYLGAAGLRAGGARPGCGGESVRGIGGTVRVRVVNVNSTSNDDDMIIVVRGFSHTAATLHHSALPQAAMTRLFSVLVDCERAEVTLRRQLNNRRQDQTSVTMEEYNSGEEVVFNADEASVSVKECIEGVIGGTDYNQGKVNQWTASIVEHSLTLLVKQGRTFKYIVNCTIMQKSGAGLHTANSCYWDTATDGSCTVRWENRTMYCVVSIFAVAL</sequence>
<keyword evidence="9" id="KW-0493">Microtubule</keyword>
<evidence type="ECO:0000313" key="22">
    <source>
        <dbReference type="EMBL" id="KAF0026576.1"/>
    </source>
</evidence>
<keyword evidence="7" id="KW-0963">Cytoplasm</keyword>
<dbReference type="GO" id="GO:0005634">
    <property type="term" value="C:nucleus"/>
    <property type="evidence" value="ECO:0007669"/>
    <property type="project" value="UniProtKB-SubCell"/>
</dbReference>
<dbReference type="AlphaFoldDB" id="A0A6A4RV11"/>
<dbReference type="EMBL" id="VEVO01000019">
    <property type="protein sequence ID" value="KAF0026576.1"/>
    <property type="molecule type" value="Genomic_DNA"/>
</dbReference>
<comment type="subcellular location">
    <subcellularLocation>
        <location evidence="3">Chromosome</location>
        <location evidence="3">Centromere</location>
        <location evidence="3">Kinetochore</location>
    </subcellularLocation>
    <subcellularLocation>
        <location evidence="2">Cytoplasm</location>
        <location evidence="2">Cytoskeleton</location>
    </subcellularLocation>
    <subcellularLocation>
        <location evidence="1">Nucleus</location>
    </subcellularLocation>
</comment>
<keyword evidence="14" id="KW-0505">Motor protein</keyword>
<dbReference type="InterPro" id="IPR038586">
    <property type="entry name" value="Tctex-1-like_sf"/>
</dbReference>
<evidence type="ECO:0000256" key="18">
    <source>
        <dbReference type="ARBA" id="ARBA00023328"/>
    </source>
</evidence>
<evidence type="ECO:0000256" key="10">
    <source>
        <dbReference type="ARBA" id="ARBA00022776"/>
    </source>
</evidence>
<reference evidence="22 23" key="1">
    <citation type="submission" date="2019-06" db="EMBL/GenBank/DDBJ databases">
        <title>Draft genomes of female and male turbot (Scophthalmus maximus).</title>
        <authorList>
            <person name="Xu H."/>
            <person name="Xu X.-W."/>
            <person name="Shao C."/>
            <person name="Chen S."/>
        </authorList>
    </citation>
    <scope>NUCLEOTIDE SEQUENCE [LARGE SCALE GENOMIC DNA]</scope>
    <source>
        <strain evidence="22">Ysfricsl-2016a</strain>
        <tissue evidence="22">Blood</tissue>
    </source>
</reference>
<keyword evidence="18" id="KW-0137">Centromere</keyword>